<protein>
    <submittedName>
        <fullName evidence="2">Uncharacterized protein</fullName>
    </submittedName>
</protein>
<dbReference type="Proteomes" id="UP000319481">
    <property type="component" value="Unassembled WGS sequence"/>
</dbReference>
<accession>A0ABY3BWR1</accession>
<name>A0ABY3BWR1_9HYPH</name>
<comment type="caution">
    <text evidence="2">The sequence shown here is derived from an EMBL/GenBank/DDBJ whole genome shotgun (WGS) entry which is preliminary data.</text>
</comment>
<feature type="compositionally biased region" description="Low complexity" evidence="1">
    <location>
        <begin position="151"/>
        <end position="160"/>
    </location>
</feature>
<evidence type="ECO:0000313" key="2">
    <source>
        <dbReference type="EMBL" id="TRA96821.1"/>
    </source>
</evidence>
<dbReference type="RefSeq" id="WP_142911525.1">
    <property type="nucleotide sequence ID" value="NZ_JAPZLP010000001.1"/>
</dbReference>
<reference evidence="2 3" key="1">
    <citation type="journal article" date="2019" name="Appl. Microbiol. Biotechnol.">
        <title>Differential efficiency of wild type rhizogenic strains for rol gene transformation of plants.</title>
        <authorList>
            <person name="Desmet S."/>
            <person name="De Keyser E."/>
            <person name="Van Vaerenbergh J."/>
            <person name="Baeyen S."/>
            <person name="Van Huylenbroeck J."/>
            <person name="Geelen D."/>
            <person name="Dhooghe E."/>
        </authorList>
    </citation>
    <scope>NUCLEOTIDE SEQUENCE [LARGE SCALE GENOMIC DNA]</scope>
    <source>
        <strain evidence="2 3">GBBC3283</strain>
    </source>
</reference>
<gene>
    <name evidence="2" type="ORF">EXN23_00870</name>
</gene>
<proteinExistence type="predicted"/>
<evidence type="ECO:0000313" key="3">
    <source>
        <dbReference type="Proteomes" id="UP000319481"/>
    </source>
</evidence>
<evidence type="ECO:0000256" key="1">
    <source>
        <dbReference type="SAM" id="MobiDB-lite"/>
    </source>
</evidence>
<keyword evidence="3" id="KW-1185">Reference proteome</keyword>
<dbReference type="EMBL" id="SGNZ01000001">
    <property type="protein sequence ID" value="TRA96821.1"/>
    <property type="molecule type" value="Genomic_DNA"/>
</dbReference>
<organism evidence="2 3">
    <name type="scientific">Agrobacterium salinitolerans</name>
    <dbReference type="NCBI Taxonomy" id="1183413"/>
    <lineage>
        <taxon>Bacteria</taxon>
        <taxon>Pseudomonadati</taxon>
        <taxon>Pseudomonadota</taxon>
        <taxon>Alphaproteobacteria</taxon>
        <taxon>Hyphomicrobiales</taxon>
        <taxon>Rhizobiaceae</taxon>
        <taxon>Rhizobium/Agrobacterium group</taxon>
        <taxon>Agrobacterium</taxon>
    </lineage>
</organism>
<sequence length="318" mass="36206">MFSIGIQGNPDEYRRELDALGRQVLPKALATTITRAAWKVRDRLVAYTKSGAIEKPRVFTTSSKAWKVTPANASDGDNMKAEIKAQDIQAQYLWWIIMGGTRSAGDAGTGRHDILFWSRRKTPQGGAYNRKLVEETTAANKQEKRDRRAWRASSRAARAAHGNTVGPIARDLRWIGRPEYKPGMFYGTVGGVEGYYQRPERLTAVERFERFGRKLEHHHRDVESANRILARGNDLSAAKRRIRDAYDMSQRGEVPKLKNFPWTKPGSKVKLLMAFKVHTHHRAFFDYDGEMLAAYNEHVNATTLAASIRYHKTRVPRP</sequence>
<feature type="region of interest" description="Disordered" evidence="1">
    <location>
        <begin position="136"/>
        <end position="162"/>
    </location>
</feature>